<dbReference type="Proteomes" id="UP000275069">
    <property type="component" value="Chromosome"/>
</dbReference>
<evidence type="ECO:0000313" key="2">
    <source>
        <dbReference type="Proteomes" id="UP000275069"/>
    </source>
</evidence>
<keyword evidence="2" id="KW-1185">Reference proteome</keyword>
<sequence length="68" mass="7533">MSKTLVDLDDALLERAVKLSGIPTKKGVITTALEQLVRRLELDDYERFVTSGAVDDLSDAEVIRSAQR</sequence>
<organism evidence="1 2">
    <name type="scientific">Gryllotalpicola protaetiae</name>
    <dbReference type="NCBI Taxonomy" id="2419771"/>
    <lineage>
        <taxon>Bacteria</taxon>
        <taxon>Bacillati</taxon>
        <taxon>Actinomycetota</taxon>
        <taxon>Actinomycetes</taxon>
        <taxon>Micrococcales</taxon>
        <taxon>Microbacteriaceae</taxon>
        <taxon>Gryllotalpicola</taxon>
    </lineage>
</organism>
<dbReference type="Pfam" id="PF09957">
    <property type="entry name" value="VapB_antitoxin"/>
    <property type="match status" value="1"/>
</dbReference>
<dbReference type="KEGG" id="gry:D7I44_07065"/>
<dbReference type="AlphaFoldDB" id="A0A387BH27"/>
<dbReference type="InterPro" id="IPR019239">
    <property type="entry name" value="VapB_antitoxin"/>
</dbReference>
<proteinExistence type="predicted"/>
<protein>
    <submittedName>
        <fullName evidence="1">Type II toxin-antitoxin system VapB family antitoxin</fullName>
    </submittedName>
</protein>
<gene>
    <name evidence="1" type="ORF">D7I44_07065</name>
</gene>
<name>A0A387BH27_9MICO</name>
<dbReference type="RefSeq" id="WP_120788847.1">
    <property type="nucleotide sequence ID" value="NZ_CP032624.1"/>
</dbReference>
<evidence type="ECO:0000313" key="1">
    <source>
        <dbReference type="EMBL" id="AYG03315.1"/>
    </source>
</evidence>
<reference evidence="1 2" key="1">
    <citation type="submission" date="2018-09" db="EMBL/GenBank/DDBJ databases">
        <title>Genome sequencing of strain 2DFW10M-5.</title>
        <authorList>
            <person name="Heo J."/>
            <person name="Kim S.-J."/>
            <person name="Kwon S.-W."/>
        </authorList>
    </citation>
    <scope>NUCLEOTIDE SEQUENCE [LARGE SCALE GENOMIC DNA]</scope>
    <source>
        <strain evidence="1 2">2DFW10M-5</strain>
    </source>
</reference>
<dbReference type="OrthoDB" id="4563074at2"/>
<accession>A0A387BH27</accession>
<dbReference type="EMBL" id="CP032624">
    <property type="protein sequence ID" value="AYG03315.1"/>
    <property type="molecule type" value="Genomic_DNA"/>
</dbReference>